<evidence type="ECO:0000313" key="2">
    <source>
        <dbReference type="Proteomes" id="UP000799777"/>
    </source>
</evidence>
<dbReference type="AlphaFoldDB" id="A0A9P4GY19"/>
<reference evidence="1" key="1">
    <citation type="journal article" date="2020" name="Stud. Mycol.">
        <title>101 Dothideomycetes genomes: a test case for predicting lifestyles and emergence of pathogens.</title>
        <authorList>
            <person name="Haridas S."/>
            <person name="Albert R."/>
            <person name="Binder M."/>
            <person name="Bloem J."/>
            <person name="Labutti K."/>
            <person name="Salamov A."/>
            <person name="Andreopoulos B."/>
            <person name="Baker S."/>
            <person name="Barry K."/>
            <person name="Bills G."/>
            <person name="Bluhm B."/>
            <person name="Cannon C."/>
            <person name="Castanera R."/>
            <person name="Culley D."/>
            <person name="Daum C."/>
            <person name="Ezra D."/>
            <person name="Gonzalez J."/>
            <person name="Henrissat B."/>
            <person name="Kuo A."/>
            <person name="Liang C."/>
            <person name="Lipzen A."/>
            <person name="Lutzoni F."/>
            <person name="Magnuson J."/>
            <person name="Mondo S."/>
            <person name="Nolan M."/>
            <person name="Ohm R."/>
            <person name="Pangilinan J."/>
            <person name="Park H.-J."/>
            <person name="Ramirez L."/>
            <person name="Alfaro M."/>
            <person name="Sun H."/>
            <person name="Tritt A."/>
            <person name="Yoshinaga Y."/>
            <person name="Zwiers L.-H."/>
            <person name="Turgeon B."/>
            <person name="Goodwin S."/>
            <person name="Spatafora J."/>
            <person name="Crous P."/>
            <person name="Grigoriev I."/>
        </authorList>
    </citation>
    <scope>NUCLEOTIDE SEQUENCE</scope>
    <source>
        <strain evidence="1">CBS 110217</strain>
    </source>
</reference>
<proteinExistence type="predicted"/>
<comment type="caution">
    <text evidence="1">The sequence shown here is derived from an EMBL/GenBank/DDBJ whole genome shotgun (WGS) entry which is preliminary data.</text>
</comment>
<dbReference type="Proteomes" id="UP000799777">
    <property type="component" value="Unassembled WGS sequence"/>
</dbReference>
<organism evidence="1 2">
    <name type="scientific">Setomelanomma holmii</name>
    <dbReference type="NCBI Taxonomy" id="210430"/>
    <lineage>
        <taxon>Eukaryota</taxon>
        <taxon>Fungi</taxon>
        <taxon>Dikarya</taxon>
        <taxon>Ascomycota</taxon>
        <taxon>Pezizomycotina</taxon>
        <taxon>Dothideomycetes</taxon>
        <taxon>Pleosporomycetidae</taxon>
        <taxon>Pleosporales</taxon>
        <taxon>Pleosporineae</taxon>
        <taxon>Phaeosphaeriaceae</taxon>
        <taxon>Setomelanomma</taxon>
    </lineage>
</organism>
<dbReference type="EMBL" id="ML978336">
    <property type="protein sequence ID" value="KAF2023599.1"/>
    <property type="molecule type" value="Genomic_DNA"/>
</dbReference>
<name>A0A9P4GY19_9PLEO</name>
<gene>
    <name evidence="1" type="ORF">EK21DRAFT_94786</name>
</gene>
<keyword evidence="2" id="KW-1185">Reference proteome</keyword>
<sequence>MRLTCAATCIDTVVQDRARHTADPAVGARAGSAWNYTESREQPSHGNLTGITLLLLHNTNLRAKARLGKSIFMGFKGLFDVGSGHAGIFAGCNARHACNDAAQIERSVMIRYKLLKAEKADTAKRCSITGVKSGPTRINYRSVQRQLNVNKSGVDLFKKFMAAISRPWNLYVKTRSFMLDSMDVLAEEAEHGIAI</sequence>
<accession>A0A9P4GY19</accession>
<evidence type="ECO:0000313" key="1">
    <source>
        <dbReference type="EMBL" id="KAF2023599.1"/>
    </source>
</evidence>
<protein>
    <submittedName>
        <fullName evidence="1">Uncharacterized protein</fullName>
    </submittedName>
</protein>